<evidence type="ECO:0000256" key="1">
    <source>
        <dbReference type="SAM" id="MobiDB-lite"/>
    </source>
</evidence>
<protein>
    <submittedName>
        <fullName evidence="3">4-carboxymuconolactone decarboxylase</fullName>
        <ecNumber evidence="3">4.1.1.44</ecNumber>
    </submittedName>
</protein>
<dbReference type="InterPro" id="IPR052512">
    <property type="entry name" value="4CMD/NDH-1_regulator"/>
</dbReference>
<feature type="domain" description="Carboxymuconolactone decarboxylase-like" evidence="2">
    <location>
        <begin position="33"/>
        <end position="115"/>
    </location>
</feature>
<proteinExistence type="predicted"/>
<name>A0ABV6M4Q1_9ACTN</name>
<dbReference type="EC" id="4.1.1.44" evidence="3"/>
<dbReference type="GO" id="GO:0047575">
    <property type="term" value="F:4-carboxymuconolactone decarboxylase activity"/>
    <property type="evidence" value="ECO:0007669"/>
    <property type="project" value="UniProtKB-EC"/>
</dbReference>
<evidence type="ECO:0000259" key="2">
    <source>
        <dbReference type="Pfam" id="PF02627"/>
    </source>
</evidence>
<dbReference type="PANTHER" id="PTHR33570:SF2">
    <property type="entry name" value="CARBOXYMUCONOLACTONE DECARBOXYLASE-LIKE DOMAIN-CONTAINING PROTEIN"/>
    <property type="match status" value="1"/>
</dbReference>
<keyword evidence="3" id="KW-0456">Lyase</keyword>
<dbReference type="InterPro" id="IPR003779">
    <property type="entry name" value="CMD-like"/>
</dbReference>
<dbReference type="InterPro" id="IPR012788">
    <property type="entry name" value="Decarb_PcaC"/>
</dbReference>
<dbReference type="InterPro" id="IPR029032">
    <property type="entry name" value="AhpD-like"/>
</dbReference>
<keyword evidence="4" id="KW-1185">Reference proteome</keyword>
<comment type="caution">
    <text evidence="3">The sequence shown here is derived from an EMBL/GenBank/DDBJ whole genome shotgun (WGS) entry which is preliminary data.</text>
</comment>
<dbReference type="NCBIfam" id="TIGR02425">
    <property type="entry name" value="decarb_PcaC"/>
    <property type="match status" value="1"/>
</dbReference>
<dbReference type="PANTHER" id="PTHR33570">
    <property type="entry name" value="4-CARBOXYMUCONOLACTONE DECARBOXYLASE FAMILY PROTEIN"/>
    <property type="match status" value="1"/>
</dbReference>
<feature type="region of interest" description="Disordered" evidence="1">
    <location>
        <begin position="127"/>
        <end position="148"/>
    </location>
</feature>
<evidence type="ECO:0000313" key="4">
    <source>
        <dbReference type="Proteomes" id="UP001589867"/>
    </source>
</evidence>
<evidence type="ECO:0000313" key="3">
    <source>
        <dbReference type="EMBL" id="MFC0529671.1"/>
    </source>
</evidence>
<dbReference type="Proteomes" id="UP001589867">
    <property type="component" value="Unassembled WGS sequence"/>
</dbReference>
<dbReference type="SUPFAM" id="SSF69118">
    <property type="entry name" value="AhpD-like"/>
    <property type="match status" value="1"/>
</dbReference>
<dbReference type="Gene3D" id="1.20.1290.10">
    <property type="entry name" value="AhpD-like"/>
    <property type="match status" value="1"/>
</dbReference>
<organism evidence="3 4">
    <name type="scientific">Phytohabitans kaempferiae</name>
    <dbReference type="NCBI Taxonomy" id="1620943"/>
    <lineage>
        <taxon>Bacteria</taxon>
        <taxon>Bacillati</taxon>
        <taxon>Actinomycetota</taxon>
        <taxon>Actinomycetes</taxon>
        <taxon>Micromonosporales</taxon>
        <taxon>Micromonosporaceae</taxon>
    </lineage>
</organism>
<accession>A0ABV6M4Q1</accession>
<dbReference type="RefSeq" id="WP_377252663.1">
    <property type="nucleotide sequence ID" value="NZ_JBHLUH010000037.1"/>
</dbReference>
<dbReference type="Pfam" id="PF02627">
    <property type="entry name" value="CMD"/>
    <property type="match status" value="1"/>
</dbReference>
<reference evidence="3 4" key="1">
    <citation type="submission" date="2024-09" db="EMBL/GenBank/DDBJ databases">
        <authorList>
            <person name="Sun Q."/>
            <person name="Mori K."/>
        </authorList>
    </citation>
    <scope>NUCLEOTIDE SEQUENCE [LARGE SCALE GENOMIC DNA]</scope>
    <source>
        <strain evidence="3 4">TBRC 3947</strain>
    </source>
</reference>
<gene>
    <name evidence="3" type="primary">pcaC</name>
    <name evidence="3" type="ORF">ACFFIA_18600</name>
</gene>
<dbReference type="EMBL" id="JBHLUH010000037">
    <property type="protein sequence ID" value="MFC0529671.1"/>
    <property type="molecule type" value="Genomic_DNA"/>
</dbReference>
<sequence>MSDFDRGMVIRREVLGDAHVDRAVAKTTPLTAPFQEFITRYAWGAVWGRDDLDRRTRSFVTLAVLAALRCEDELAMHVRAARRNGLTPAEIGEVLLHTGVYAGVPAANSALAVAQKVLDELGEVGMSGSREATDHDHDGGNAPSDGAR</sequence>